<proteinExistence type="predicted"/>
<protein>
    <submittedName>
        <fullName evidence="2">Uncharacterized protein</fullName>
    </submittedName>
</protein>
<keyword evidence="3" id="KW-1185">Reference proteome</keyword>
<evidence type="ECO:0000256" key="1">
    <source>
        <dbReference type="SAM" id="Phobius"/>
    </source>
</evidence>
<dbReference type="Proteomes" id="UP001497512">
    <property type="component" value="Chromosome 6"/>
</dbReference>
<reference evidence="2" key="1">
    <citation type="submission" date="2024-02" db="EMBL/GenBank/DDBJ databases">
        <authorList>
            <consortium name="ELIXIR-Norway"/>
            <consortium name="Elixir Norway"/>
        </authorList>
    </citation>
    <scope>NUCLEOTIDE SEQUENCE</scope>
</reference>
<evidence type="ECO:0000313" key="3">
    <source>
        <dbReference type="Proteomes" id="UP001497512"/>
    </source>
</evidence>
<keyword evidence="1" id="KW-1133">Transmembrane helix</keyword>
<keyword evidence="1" id="KW-0472">Membrane</keyword>
<feature type="transmembrane region" description="Helical" evidence="1">
    <location>
        <begin position="35"/>
        <end position="58"/>
    </location>
</feature>
<gene>
    <name evidence="2" type="ORF">CSSPTR1EN2_LOCUS18933</name>
</gene>
<evidence type="ECO:0000313" key="2">
    <source>
        <dbReference type="EMBL" id="CAK9228293.1"/>
    </source>
</evidence>
<accession>A0ABP0URH3</accession>
<dbReference type="EMBL" id="OZ019898">
    <property type="protein sequence ID" value="CAK9228293.1"/>
    <property type="molecule type" value="Genomic_DNA"/>
</dbReference>
<keyword evidence="1" id="KW-0812">Transmembrane</keyword>
<name>A0ABP0URH3_9BRYO</name>
<sequence>MYSVSLTLIWWLGIPVQDGEILGLVVLELATFKHIVGFIVYGSLHEFIFIIKCLVYIIPYVGRRVSFCEPYTKNLSLPDFVFSDNGPGKVEILRYSSDSVQIDYKASGTYSQSVELGYKHEASGISFTAEMDNKYVIEREADEGDGVDSVVVAIECAAKIQYALKNEINFVEHVYGPISGIHFYHAVPFRDLLNLDHKKFDLRSTKANCVVGV</sequence>
<organism evidence="2 3">
    <name type="scientific">Sphagnum troendelagicum</name>
    <dbReference type="NCBI Taxonomy" id="128251"/>
    <lineage>
        <taxon>Eukaryota</taxon>
        <taxon>Viridiplantae</taxon>
        <taxon>Streptophyta</taxon>
        <taxon>Embryophyta</taxon>
        <taxon>Bryophyta</taxon>
        <taxon>Sphagnophytina</taxon>
        <taxon>Sphagnopsida</taxon>
        <taxon>Sphagnales</taxon>
        <taxon>Sphagnaceae</taxon>
        <taxon>Sphagnum</taxon>
    </lineage>
</organism>